<dbReference type="Proteomes" id="UP001318040">
    <property type="component" value="Chromosome 45"/>
</dbReference>
<evidence type="ECO:0000256" key="1">
    <source>
        <dbReference type="ARBA" id="ARBA00004609"/>
    </source>
</evidence>
<sequence>MGPSTCLWLMWIPLILQCVGAASLGEMGPDSPAGCEGVYRGMGACLLRFGDQVNRLFEHGVKTWPGERSVCTYWDEYHECKAEVLTDCPPDAARKLMLLQQELDRINGPGGLFQLCHVPAANAGAAAATAASAAAASARLVLTIAAAVVVVLSRERL</sequence>
<comment type="subcellular location">
    <subcellularLocation>
        <location evidence="1">Cell membrane</location>
        <topology evidence="1">Lipid-anchor</topology>
        <topology evidence="1">GPI-anchor</topology>
    </subcellularLocation>
</comment>
<keyword evidence="10" id="KW-1185">Reference proteome</keyword>
<dbReference type="KEGG" id="pmrn:116952126"/>
<name>A0AAJ7U1S0_PETMA</name>
<organism evidence="10 11">
    <name type="scientific">Petromyzon marinus</name>
    <name type="common">Sea lamprey</name>
    <dbReference type="NCBI Taxonomy" id="7757"/>
    <lineage>
        <taxon>Eukaryota</taxon>
        <taxon>Metazoa</taxon>
        <taxon>Chordata</taxon>
        <taxon>Craniata</taxon>
        <taxon>Vertebrata</taxon>
        <taxon>Cyclostomata</taxon>
        <taxon>Hyperoartia</taxon>
        <taxon>Petromyzontiformes</taxon>
        <taxon>Petromyzontidae</taxon>
        <taxon>Petromyzon</taxon>
    </lineage>
</organism>
<evidence type="ECO:0000256" key="5">
    <source>
        <dbReference type="ARBA" id="ARBA00022729"/>
    </source>
</evidence>
<dbReference type="RefSeq" id="XP_032827071.1">
    <property type="nucleotide sequence ID" value="XM_032971180.1"/>
</dbReference>
<dbReference type="GO" id="GO:0098552">
    <property type="term" value="C:side of membrane"/>
    <property type="evidence" value="ECO:0007669"/>
    <property type="project" value="UniProtKB-KW"/>
</dbReference>
<keyword evidence="6" id="KW-0472">Membrane</keyword>
<proteinExistence type="inferred from homology"/>
<evidence type="ECO:0000256" key="7">
    <source>
        <dbReference type="ARBA" id="ARBA00023180"/>
    </source>
</evidence>
<evidence type="ECO:0000256" key="8">
    <source>
        <dbReference type="ARBA" id="ARBA00023288"/>
    </source>
</evidence>
<evidence type="ECO:0000313" key="10">
    <source>
        <dbReference type="Proteomes" id="UP001318040"/>
    </source>
</evidence>
<evidence type="ECO:0000256" key="4">
    <source>
        <dbReference type="ARBA" id="ARBA00022622"/>
    </source>
</evidence>
<keyword evidence="4" id="KW-0336">GPI-anchor</keyword>
<protein>
    <submittedName>
        <fullName evidence="11 12">Neuritin-like</fullName>
    </submittedName>
</protein>
<dbReference type="AlphaFoldDB" id="A0AAJ7U1S0"/>
<evidence type="ECO:0000313" key="12">
    <source>
        <dbReference type="RefSeq" id="XP_032827071.1"/>
    </source>
</evidence>
<keyword evidence="3" id="KW-1003">Cell membrane</keyword>
<feature type="chain" id="PRO_5044709435" evidence="9">
    <location>
        <begin position="22"/>
        <end position="157"/>
    </location>
</feature>
<dbReference type="GO" id="GO:0005886">
    <property type="term" value="C:plasma membrane"/>
    <property type="evidence" value="ECO:0007669"/>
    <property type="project" value="UniProtKB-SubCell"/>
</dbReference>
<dbReference type="PANTHER" id="PTHR15902">
    <property type="entry name" value="NEURITIN-RELATED"/>
    <property type="match status" value="1"/>
</dbReference>
<evidence type="ECO:0000313" key="11">
    <source>
        <dbReference type="RefSeq" id="XP_032827070.1"/>
    </source>
</evidence>
<accession>A0AAJ7U1S0</accession>
<evidence type="ECO:0000256" key="6">
    <source>
        <dbReference type="ARBA" id="ARBA00023136"/>
    </source>
</evidence>
<dbReference type="RefSeq" id="XP_032827070.1">
    <property type="nucleotide sequence ID" value="XM_032971179.1"/>
</dbReference>
<gene>
    <name evidence="11 12" type="primary">LOC116952126</name>
</gene>
<dbReference type="InterPro" id="IPR026144">
    <property type="entry name" value="Neuritin_fam"/>
</dbReference>
<evidence type="ECO:0000256" key="2">
    <source>
        <dbReference type="ARBA" id="ARBA00008377"/>
    </source>
</evidence>
<reference evidence="11 12" key="1">
    <citation type="submission" date="2025-04" db="UniProtKB">
        <authorList>
            <consortium name="RefSeq"/>
        </authorList>
    </citation>
    <scope>IDENTIFICATION</scope>
    <source>
        <tissue evidence="11 12">Sperm</tissue>
    </source>
</reference>
<comment type="similarity">
    <text evidence="2">Belongs to the neuritin family.</text>
</comment>
<evidence type="ECO:0000256" key="3">
    <source>
        <dbReference type="ARBA" id="ARBA00022475"/>
    </source>
</evidence>
<dbReference type="Pfam" id="PF15056">
    <property type="entry name" value="NRN1"/>
    <property type="match status" value="1"/>
</dbReference>
<dbReference type="GO" id="GO:1990138">
    <property type="term" value="P:neuron projection extension"/>
    <property type="evidence" value="ECO:0007669"/>
    <property type="project" value="TreeGrafter"/>
</dbReference>
<evidence type="ECO:0000256" key="9">
    <source>
        <dbReference type="SAM" id="SignalP"/>
    </source>
</evidence>
<keyword evidence="8" id="KW-0449">Lipoprotein</keyword>
<keyword evidence="7" id="KW-0325">Glycoprotein</keyword>
<keyword evidence="5 9" id="KW-0732">Signal</keyword>
<feature type="signal peptide" evidence="9">
    <location>
        <begin position="1"/>
        <end position="21"/>
    </location>
</feature>